<name>A0A5M3M7J4_CONPW</name>
<proteinExistence type="predicted"/>
<dbReference type="EMBL" id="JH711589">
    <property type="protein sequence ID" value="EIW75209.1"/>
    <property type="molecule type" value="Genomic_DNA"/>
</dbReference>
<gene>
    <name evidence="1" type="ORF">CONPUDRAFT_140155</name>
</gene>
<reference evidence="2" key="1">
    <citation type="journal article" date="2012" name="Science">
        <title>The Paleozoic origin of enzymatic lignin decomposition reconstructed from 31 fungal genomes.</title>
        <authorList>
            <person name="Floudas D."/>
            <person name="Binder M."/>
            <person name="Riley R."/>
            <person name="Barry K."/>
            <person name="Blanchette R.A."/>
            <person name="Henrissat B."/>
            <person name="Martinez A.T."/>
            <person name="Otillar R."/>
            <person name="Spatafora J.W."/>
            <person name="Yadav J.S."/>
            <person name="Aerts A."/>
            <person name="Benoit I."/>
            <person name="Boyd A."/>
            <person name="Carlson A."/>
            <person name="Copeland A."/>
            <person name="Coutinho P.M."/>
            <person name="de Vries R.P."/>
            <person name="Ferreira P."/>
            <person name="Findley K."/>
            <person name="Foster B."/>
            <person name="Gaskell J."/>
            <person name="Glotzer D."/>
            <person name="Gorecki P."/>
            <person name="Heitman J."/>
            <person name="Hesse C."/>
            <person name="Hori C."/>
            <person name="Igarashi K."/>
            <person name="Jurgens J.A."/>
            <person name="Kallen N."/>
            <person name="Kersten P."/>
            <person name="Kohler A."/>
            <person name="Kuees U."/>
            <person name="Kumar T.K.A."/>
            <person name="Kuo A."/>
            <person name="LaButti K."/>
            <person name="Larrondo L.F."/>
            <person name="Lindquist E."/>
            <person name="Ling A."/>
            <person name="Lombard V."/>
            <person name="Lucas S."/>
            <person name="Lundell T."/>
            <person name="Martin R."/>
            <person name="McLaughlin D.J."/>
            <person name="Morgenstern I."/>
            <person name="Morin E."/>
            <person name="Murat C."/>
            <person name="Nagy L.G."/>
            <person name="Nolan M."/>
            <person name="Ohm R.A."/>
            <person name="Patyshakuliyeva A."/>
            <person name="Rokas A."/>
            <person name="Ruiz-Duenas F.J."/>
            <person name="Sabat G."/>
            <person name="Salamov A."/>
            <person name="Samejima M."/>
            <person name="Schmutz J."/>
            <person name="Slot J.C."/>
            <person name="St John F."/>
            <person name="Stenlid J."/>
            <person name="Sun H."/>
            <person name="Sun S."/>
            <person name="Syed K."/>
            <person name="Tsang A."/>
            <person name="Wiebenga A."/>
            <person name="Young D."/>
            <person name="Pisabarro A."/>
            <person name="Eastwood D.C."/>
            <person name="Martin F."/>
            <person name="Cullen D."/>
            <person name="Grigoriev I.V."/>
            <person name="Hibbett D.S."/>
        </authorList>
    </citation>
    <scope>NUCLEOTIDE SEQUENCE [LARGE SCALE GENOMIC DNA]</scope>
    <source>
        <strain evidence="2">RWD-64-598 SS2</strain>
    </source>
</reference>
<accession>A0A5M3M7J4</accession>
<evidence type="ECO:0000313" key="1">
    <source>
        <dbReference type="EMBL" id="EIW75209.1"/>
    </source>
</evidence>
<sequence length="546" mass="62177">MKRQLSRLLRLRRSSLPAPEAAFHGQPDSRRGPNNANMPQCLLLPELLDVIFDFVSDRSTLVSLARVCSHFHAVAADKIPRHLAHVYELLMCLPHNLWELKLREQYNELGYMASMGTHSKPWVLSFVREMTSNDWRIFISKASKVKTIGIGDCIKEEDDHWMRLFLGYEYYPELHYPWYRGRPVTIGSSIKKAFVSAKCIPILFPNLRALRGPMPRYMLPKAPPTHLDDVDAISLEDALDYDQKRPSLPSGCPNLRAFTFTPDPPFLHQRPLDYHRLFPLYISKWDHLRSYTGPVDVQMLLHLGHFTDLDDLNLLLNSHICLDEFRSLPLPSSRPLLRLSSLKFRTSCCSEVANALRILFRSFEDIPSSHQPPTLRHFAMLGQFDTTSFSKMGLLLANTVSVDSLETFCISDMREGYVYSLRMVTASRKSVYETLRPLCVFPNLTGIQFPLTTGHQVKNGRLTAAQLIELASAWPELREFRIAKPGVEFTLLEAAALRRRCPRLQTIPYSSIRTDKHDVAALAADPGLLERVLGSDVRITSVEGAP</sequence>
<evidence type="ECO:0008006" key="3">
    <source>
        <dbReference type="Google" id="ProtNLM"/>
    </source>
</evidence>
<protein>
    <recommendedName>
        <fullName evidence="3">F-box domain-containing protein</fullName>
    </recommendedName>
</protein>
<comment type="caution">
    <text evidence="1">The sequence shown here is derived from an EMBL/GenBank/DDBJ whole genome shotgun (WGS) entry which is preliminary data.</text>
</comment>
<dbReference type="RefSeq" id="XP_007774627.1">
    <property type="nucleotide sequence ID" value="XM_007776437.1"/>
</dbReference>
<organism evidence="1 2">
    <name type="scientific">Coniophora puteana (strain RWD-64-598)</name>
    <name type="common">Brown rot fungus</name>
    <dbReference type="NCBI Taxonomy" id="741705"/>
    <lineage>
        <taxon>Eukaryota</taxon>
        <taxon>Fungi</taxon>
        <taxon>Dikarya</taxon>
        <taxon>Basidiomycota</taxon>
        <taxon>Agaricomycotina</taxon>
        <taxon>Agaricomycetes</taxon>
        <taxon>Agaricomycetidae</taxon>
        <taxon>Boletales</taxon>
        <taxon>Coniophorineae</taxon>
        <taxon>Coniophoraceae</taxon>
        <taxon>Coniophora</taxon>
    </lineage>
</organism>
<dbReference type="CDD" id="cd09917">
    <property type="entry name" value="F-box_SF"/>
    <property type="match status" value="1"/>
</dbReference>
<keyword evidence="2" id="KW-1185">Reference proteome</keyword>
<dbReference type="KEGG" id="cput:CONPUDRAFT_140155"/>
<dbReference type="AlphaFoldDB" id="A0A5M3M7J4"/>
<dbReference type="OrthoDB" id="2655993at2759"/>
<dbReference type="GeneID" id="19201468"/>
<dbReference type="Proteomes" id="UP000053558">
    <property type="component" value="Unassembled WGS sequence"/>
</dbReference>
<evidence type="ECO:0000313" key="2">
    <source>
        <dbReference type="Proteomes" id="UP000053558"/>
    </source>
</evidence>